<proteinExistence type="predicted"/>
<keyword evidence="1" id="KW-1133">Transmembrane helix</keyword>
<feature type="transmembrane region" description="Helical" evidence="1">
    <location>
        <begin position="125"/>
        <end position="145"/>
    </location>
</feature>
<keyword evidence="1" id="KW-0472">Membrane</keyword>
<organism evidence="2 3">
    <name type="scientific">Alteromonas macleodii</name>
    <name type="common">Pseudoalteromonas macleodii</name>
    <dbReference type="NCBI Taxonomy" id="28108"/>
    <lineage>
        <taxon>Bacteria</taxon>
        <taxon>Pseudomonadati</taxon>
        <taxon>Pseudomonadota</taxon>
        <taxon>Gammaproteobacteria</taxon>
        <taxon>Alteromonadales</taxon>
        <taxon>Alteromonadaceae</taxon>
        <taxon>Alteromonas/Salinimonas group</taxon>
        <taxon>Alteromonas</taxon>
    </lineage>
</organism>
<feature type="transmembrane region" description="Helical" evidence="1">
    <location>
        <begin position="64"/>
        <end position="91"/>
    </location>
</feature>
<feature type="transmembrane region" description="Helical" evidence="1">
    <location>
        <begin position="33"/>
        <end position="52"/>
    </location>
</feature>
<dbReference type="Proteomes" id="UP000095392">
    <property type="component" value="Unassembled WGS sequence"/>
</dbReference>
<dbReference type="AlphaFoldDB" id="A0AB36FMF6"/>
<sequence>MKDIEKEIAVERYKFILTKIQHLDESLYKNIGYIAKFTTAIISAIASSILLFKTSKITNEIVVLAIDFAAYISAFTCLLFILITLATIFSWRDYRKEEIELLDKCGIEIARKPPSFKGLLRWTETWFLIALLIIATASLNVDKILGSLITP</sequence>
<name>A0AB36FMF6_ALTMA</name>
<gene>
    <name evidence="2" type="ORF">BFV95_4208</name>
</gene>
<keyword evidence="1" id="KW-0812">Transmembrane</keyword>
<comment type="caution">
    <text evidence="2">The sequence shown here is derived from an EMBL/GenBank/DDBJ whole genome shotgun (WGS) entry which is preliminary data.</text>
</comment>
<reference evidence="2 3" key="1">
    <citation type="submission" date="2016-09" db="EMBL/GenBank/DDBJ databases">
        <title>Draft Genome Sequence of four Alteromonas macleodii strains isolated from copper coupons and grown long-term at elevated copper levels.</title>
        <authorList>
            <person name="Cusick K."/>
            <person name="Dale J."/>
            <person name="Little B."/>
            <person name="Biffinger J."/>
        </authorList>
    </citation>
    <scope>NUCLEOTIDE SEQUENCE [LARGE SCALE GENOMIC DNA]</scope>
    <source>
        <strain evidence="2 3">KCP01</strain>
    </source>
</reference>
<evidence type="ECO:0000313" key="3">
    <source>
        <dbReference type="Proteomes" id="UP000095392"/>
    </source>
</evidence>
<dbReference type="EMBL" id="MIPY01000035">
    <property type="protein sequence ID" value="OES26388.1"/>
    <property type="molecule type" value="Genomic_DNA"/>
</dbReference>
<accession>A0AB36FMF6</accession>
<evidence type="ECO:0000256" key="1">
    <source>
        <dbReference type="SAM" id="Phobius"/>
    </source>
</evidence>
<protein>
    <submittedName>
        <fullName evidence="2">Uncharacterized protein</fullName>
    </submittedName>
</protein>
<dbReference type="RefSeq" id="WP_069945243.1">
    <property type="nucleotide sequence ID" value="NZ_MIPW01000028.1"/>
</dbReference>
<keyword evidence="3" id="KW-1185">Reference proteome</keyword>
<evidence type="ECO:0000313" key="2">
    <source>
        <dbReference type="EMBL" id="OES26388.1"/>
    </source>
</evidence>